<proteinExistence type="predicted"/>
<dbReference type="Proteomes" id="UP001519311">
    <property type="component" value="Unassembled WGS sequence"/>
</dbReference>
<evidence type="ECO:0000313" key="3">
    <source>
        <dbReference type="EMBL" id="MBP2362589.1"/>
    </source>
</evidence>
<dbReference type="Pfam" id="PF00561">
    <property type="entry name" value="Abhydrolase_1"/>
    <property type="match status" value="1"/>
</dbReference>
<dbReference type="SUPFAM" id="SSF53474">
    <property type="entry name" value="alpha/beta-Hydrolases"/>
    <property type="match status" value="1"/>
</dbReference>
<evidence type="ECO:0000259" key="2">
    <source>
        <dbReference type="Pfam" id="PF00561"/>
    </source>
</evidence>
<dbReference type="RefSeq" id="WP_372450647.1">
    <property type="nucleotide sequence ID" value="NZ_BMWJ01000006.1"/>
</dbReference>
<dbReference type="InterPro" id="IPR029058">
    <property type="entry name" value="AB_hydrolase_fold"/>
</dbReference>
<feature type="domain" description="AB hydrolase-1" evidence="2">
    <location>
        <begin position="38"/>
        <end position="144"/>
    </location>
</feature>
<dbReference type="InterPro" id="IPR000639">
    <property type="entry name" value="Epox_hydrolase-like"/>
</dbReference>
<dbReference type="Gene3D" id="3.40.50.1820">
    <property type="entry name" value="alpha/beta hydrolase"/>
    <property type="match status" value="1"/>
</dbReference>
<comment type="caution">
    <text evidence="3">The sequence shown here is derived from an EMBL/GenBank/DDBJ whole genome shotgun (WGS) entry which is preliminary data.</text>
</comment>
<name>A0ABS4VG22_9ACTN</name>
<dbReference type="EMBL" id="JAGINS010000001">
    <property type="protein sequence ID" value="MBP2362589.1"/>
    <property type="molecule type" value="Genomic_DNA"/>
</dbReference>
<dbReference type="PRINTS" id="PR00412">
    <property type="entry name" value="EPOXHYDRLASE"/>
</dbReference>
<protein>
    <submittedName>
        <fullName evidence="3">Pimeloyl-ACP methyl ester carboxylesterase</fullName>
    </submittedName>
</protein>
<keyword evidence="4" id="KW-1185">Reference proteome</keyword>
<organism evidence="3 4">
    <name type="scientific">Streptomyces clavifer</name>
    <dbReference type="NCBI Taxonomy" id="68188"/>
    <lineage>
        <taxon>Bacteria</taxon>
        <taxon>Bacillati</taxon>
        <taxon>Actinomycetota</taxon>
        <taxon>Actinomycetes</taxon>
        <taxon>Kitasatosporales</taxon>
        <taxon>Streptomycetaceae</taxon>
        <taxon>Streptomyces</taxon>
    </lineage>
</organism>
<dbReference type="InterPro" id="IPR000073">
    <property type="entry name" value="AB_hydrolase_1"/>
</dbReference>
<sequence>MTSSFVTASPAVAGVTHHTVEVNGTTLHYVSAGDTGSPILLVHGWPESWWAFRDVIPLLAATHRVFAVDLRGFGDSGIADGDHDLATMAEDLHRLVAHLGVGPVHVTCQDISGGPVFAFAATHPGDVLSFTGVETTLPGYGWEMLADVRNGGSWHVGFLAAPGIPELFLAGRERVILDWAVSAMTMVPGGVTEADLDEFARTYARPGGWRGTEGLYRSSLTGGDRMRALAESRPLTVPVLAVDGINAPFTERTMRQVADDVTAVTIPDVGHFVAQEAPAAFATAVGDFADRVDASMQGRPAQARSAGKRR</sequence>
<gene>
    <name evidence="3" type="ORF">JOF59_004989</name>
</gene>
<reference evidence="3 4" key="1">
    <citation type="submission" date="2021-03" db="EMBL/GenBank/DDBJ databases">
        <title>Sequencing the genomes of 1000 actinobacteria strains.</title>
        <authorList>
            <person name="Klenk H.-P."/>
        </authorList>
    </citation>
    <scope>NUCLEOTIDE SEQUENCE [LARGE SCALE GENOMIC DNA]</scope>
    <source>
        <strain evidence="3 4">DSM 40843</strain>
    </source>
</reference>
<dbReference type="PANTHER" id="PTHR43329">
    <property type="entry name" value="EPOXIDE HYDROLASE"/>
    <property type="match status" value="1"/>
</dbReference>
<evidence type="ECO:0000256" key="1">
    <source>
        <dbReference type="ARBA" id="ARBA00022801"/>
    </source>
</evidence>
<keyword evidence="1" id="KW-0378">Hydrolase</keyword>
<evidence type="ECO:0000313" key="4">
    <source>
        <dbReference type="Proteomes" id="UP001519311"/>
    </source>
</evidence>
<accession>A0ABS4VG22</accession>